<accession>A0AC61RAL4</accession>
<name>A0AC61RAL4_9FIRM</name>
<keyword evidence="1" id="KW-0547">Nucleotide-binding</keyword>
<reference evidence="1" key="1">
    <citation type="submission" date="2019-04" db="EMBL/GenBank/DDBJ databases">
        <title>Microbes associate with the intestines of laboratory mice.</title>
        <authorList>
            <person name="Navarre W."/>
            <person name="Wong E."/>
            <person name="Huang K."/>
            <person name="Tropini C."/>
            <person name="Ng K."/>
            <person name="Yu B."/>
        </authorList>
    </citation>
    <scope>NUCLEOTIDE SEQUENCE</scope>
    <source>
        <strain evidence="1">NM09_H32</strain>
    </source>
</reference>
<dbReference type="Proteomes" id="UP000308836">
    <property type="component" value="Unassembled WGS sequence"/>
</dbReference>
<gene>
    <name evidence="1" type="ORF">E5336_02740</name>
</gene>
<protein>
    <submittedName>
        <fullName evidence="1">ABC transporter ATP-binding protein</fullName>
    </submittedName>
</protein>
<dbReference type="EMBL" id="SRYG01000004">
    <property type="protein sequence ID" value="TGY66724.1"/>
    <property type="molecule type" value="Genomic_DNA"/>
</dbReference>
<comment type="caution">
    <text evidence="1">The sequence shown here is derived from an EMBL/GenBank/DDBJ whole genome shotgun (WGS) entry which is preliminary data.</text>
</comment>
<evidence type="ECO:0000313" key="2">
    <source>
        <dbReference type="Proteomes" id="UP000308836"/>
    </source>
</evidence>
<keyword evidence="2" id="KW-1185">Reference proteome</keyword>
<evidence type="ECO:0000313" key="1">
    <source>
        <dbReference type="EMBL" id="TGY66724.1"/>
    </source>
</evidence>
<sequence>MIKTLLSHLKEYKTDAIKTPIFVAFEVIFDVLIPYLMSLLVDQGINQHDMNKVWMYGGLMLLCAFLALWAGAKSGKYAAIASAGFAKNLREAEFRNIQNFAFSNIDEYSTGGLITRMMTDVTNVQNSFQMIIRACVRSPLMFLFSMGMVFFLSPVIGCIFLVIVTLLVIVLFGIIFLVRPIFEKMFKKYDKLNEDIQENITGIRAVKSFVREDYEISRFDKASQDIYVINKKAEKLLVWNSPVMQFSMYALTLGISWFGARQIVGGSMEVGTLMSLFTYTASVLMSLMMLSMVFVMVSMSIASAKRITEVITQVSYLESPKDGVRHVDNGDVRFEHVYFNYAENDENEYVLDDINLTIPSGSTFGILGATGSAKSSLVQLIPRLYDTTKGSVKVGGVNVHDYDLKTLRDNVGMVLQKNVLFSGTILDNMRWGDPDATEAQIEEACRLAQASEFIERMPDKYHTYITQGGTNVSGGQRQRLCIARALLKKPKILILDDSTSAVDTRTDTLIRQAFLEKIPDTTRIIISQRISSIQDADQILVLHDGKIAGLGTHAQLLKTNEIYRQTYEAQQKGEDEQ</sequence>
<keyword evidence="1" id="KW-0067">ATP-binding</keyword>
<proteinExistence type="predicted"/>
<organism evidence="1 2">
    <name type="scientific">Dubosiella muris</name>
    <dbReference type="NCBI Taxonomy" id="3038133"/>
    <lineage>
        <taxon>Bacteria</taxon>
        <taxon>Bacillati</taxon>
        <taxon>Bacillota</taxon>
        <taxon>Erysipelotrichia</taxon>
        <taxon>Erysipelotrichales</taxon>
        <taxon>Erysipelotrichaceae</taxon>
        <taxon>Dubosiella</taxon>
    </lineage>
</organism>